<dbReference type="PROSITE" id="PS50088">
    <property type="entry name" value="ANK_REPEAT"/>
    <property type="match status" value="3"/>
</dbReference>
<dbReference type="Gene3D" id="1.25.40.20">
    <property type="entry name" value="Ankyrin repeat-containing domain"/>
    <property type="match status" value="2"/>
</dbReference>
<dbReference type="SUPFAM" id="SSF48403">
    <property type="entry name" value="Ankyrin repeat"/>
    <property type="match status" value="1"/>
</dbReference>
<evidence type="ECO:0000256" key="1">
    <source>
        <dbReference type="ARBA" id="ARBA00022737"/>
    </source>
</evidence>
<evidence type="ECO:0000256" key="3">
    <source>
        <dbReference type="PROSITE-ProRule" id="PRU00023"/>
    </source>
</evidence>
<sequence length="242" mass="27723">MELENNEKEIRIAMSSIEENTRKLYEVTEKGCIESLKILMEEDPYIIQTVVSTSSSNNNETHLPLLHLSISSGHLEFTRLLIHYKPQLAAEVDSLQRTPLHLASKLGKMEIVEALLEKNMSACFVYDSDGMIPLHYAVLSGQTDVIQKLVKVRPRSLWMKLKNNGQTVLHLCVESNHLEVMKFLIETYVNDDEDFLNSIDDHGNTILDLSMLLRQRKVVKLLDWVVKTSVHMLTSPFPESYN</sequence>
<dbReference type="Gramene" id="MELO3C025822.2.1">
    <property type="protein sequence ID" value="MELO3C025822.2.1"/>
    <property type="gene ID" value="MELO3C025822.2"/>
</dbReference>
<keyword evidence="1" id="KW-0677">Repeat</keyword>
<accession>A0A1S3CKK7</accession>
<protein>
    <submittedName>
        <fullName evidence="4">Uncharacterized protein</fullName>
    </submittedName>
</protein>
<feature type="repeat" description="ANK" evidence="3">
    <location>
        <begin position="95"/>
        <end position="119"/>
    </location>
</feature>
<dbReference type="Pfam" id="PF12796">
    <property type="entry name" value="Ank_2"/>
    <property type="match status" value="1"/>
</dbReference>
<evidence type="ECO:0000313" key="4">
    <source>
        <dbReference type="EnsemblPlants" id="MELO3C025822.2.1"/>
    </source>
</evidence>
<dbReference type="AlphaFoldDB" id="A0A1S3CKK7"/>
<dbReference type="PANTHER" id="PTHR24186:SF37">
    <property type="entry name" value="PGG DOMAIN-CONTAINING PROTEIN"/>
    <property type="match status" value="1"/>
</dbReference>
<keyword evidence="2 3" id="KW-0040">ANK repeat</keyword>
<organism evidence="4">
    <name type="scientific">Cucumis melo</name>
    <name type="common">Muskmelon</name>
    <dbReference type="NCBI Taxonomy" id="3656"/>
    <lineage>
        <taxon>Eukaryota</taxon>
        <taxon>Viridiplantae</taxon>
        <taxon>Streptophyta</taxon>
        <taxon>Embryophyta</taxon>
        <taxon>Tracheophyta</taxon>
        <taxon>Spermatophyta</taxon>
        <taxon>Magnoliopsida</taxon>
        <taxon>eudicotyledons</taxon>
        <taxon>Gunneridae</taxon>
        <taxon>Pentapetalae</taxon>
        <taxon>rosids</taxon>
        <taxon>fabids</taxon>
        <taxon>Cucurbitales</taxon>
        <taxon>Cucurbitaceae</taxon>
        <taxon>Benincaseae</taxon>
        <taxon>Cucumis</taxon>
    </lineage>
</organism>
<dbReference type="InterPro" id="IPR002110">
    <property type="entry name" value="Ankyrin_rpt"/>
</dbReference>
<reference evidence="4" key="1">
    <citation type="submission" date="2023-03" db="UniProtKB">
        <authorList>
            <consortium name="EnsemblPlants"/>
        </authorList>
    </citation>
    <scope>IDENTIFICATION</scope>
</reference>
<dbReference type="GO" id="GO:0005886">
    <property type="term" value="C:plasma membrane"/>
    <property type="evidence" value="ECO:0007669"/>
    <property type="project" value="TreeGrafter"/>
</dbReference>
<name>A0A1S3CKK7_CUCME</name>
<proteinExistence type="predicted"/>
<gene>
    <name evidence="4" type="primary">103501999</name>
</gene>
<feature type="repeat" description="ANK" evidence="3">
    <location>
        <begin position="129"/>
        <end position="151"/>
    </location>
</feature>
<evidence type="ECO:0000256" key="2">
    <source>
        <dbReference type="ARBA" id="ARBA00023043"/>
    </source>
</evidence>
<dbReference type="PANTHER" id="PTHR24186">
    <property type="entry name" value="PROTEIN PHOSPHATASE 1 REGULATORY SUBUNIT"/>
    <property type="match status" value="1"/>
</dbReference>
<dbReference type="Pfam" id="PF00023">
    <property type="entry name" value="Ank"/>
    <property type="match status" value="1"/>
</dbReference>
<feature type="repeat" description="ANK" evidence="3">
    <location>
        <begin position="164"/>
        <end position="186"/>
    </location>
</feature>
<dbReference type="EnsemblPlants" id="MELO3C025822.2.1">
    <property type="protein sequence ID" value="MELO3C025822.2.1"/>
    <property type="gene ID" value="MELO3C025822.2"/>
</dbReference>
<dbReference type="PROSITE" id="PS50297">
    <property type="entry name" value="ANK_REP_REGION"/>
    <property type="match status" value="3"/>
</dbReference>
<dbReference type="SMART" id="SM00248">
    <property type="entry name" value="ANK"/>
    <property type="match status" value="4"/>
</dbReference>
<dbReference type="InterPro" id="IPR036770">
    <property type="entry name" value="Ankyrin_rpt-contain_sf"/>
</dbReference>